<feature type="region of interest" description="Disordered" evidence="2">
    <location>
        <begin position="614"/>
        <end position="645"/>
    </location>
</feature>
<name>A0A0E0HP36_ORYNI</name>
<dbReference type="GO" id="GO:0080050">
    <property type="term" value="P:regulation of seed development"/>
    <property type="evidence" value="ECO:0007669"/>
    <property type="project" value="EnsemblPlants"/>
</dbReference>
<feature type="region of interest" description="Disordered" evidence="2">
    <location>
        <begin position="187"/>
        <end position="230"/>
    </location>
</feature>
<dbReference type="STRING" id="4536.A0A0E0HP36"/>
<dbReference type="PANTHER" id="PTHR46798">
    <property type="entry name" value="OS09G0511500 PROTEIN"/>
    <property type="match status" value="1"/>
</dbReference>
<feature type="region of interest" description="Disordered" evidence="2">
    <location>
        <begin position="474"/>
        <end position="499"/>
    </location>
</feature>
<dbReference type="Pfam" id="PF13639">
    <property type="entry name" value="zf-RING_2"/>
    <property type="match status" value="1"/>
</dbReference>
<dbReference type="InterPro" id="IPR001841">
    <property type="entry name" value="Znf_RING"/>
</dbReference>
<evidence type="ECO:0000256" key="2">
    <source>
        <dbReference type="SAM" id="MobiDB-lite"/>
    </source>
</evidence>
<evidence type="ECO:0000313" key="4">
    <source>
        <dbReference type="EnsemblPlants" id="ONIVA06G12750.1"/>
    </source>
</evidence>
<proteinExistence type="predicted"/>
<dbReference type="Gramene" id="ONIVA06G12750.1">
    <property type="protein sequence ID" value="ONIVA06G12750.1"/>
    <property type="gene ID" value="ONIVA06G12750"/>
</dbReference>
<dbReference type="eggNOG" id="ENOG502QUWQ">
    <property type="taxonomic scope" value="Eukaryota"/>
</dbReference>
<feature type="compositionally biased region" description="Gly residues" evidence="2">
    <location>
        <begin position="203"/>
        <end position="221"/>
    </location>
</feature>
<sequence>MAYCIRHSPGRCQCYPSPPTTSQRSSSATHTGNFHRMDESPRVTTAPPPQRHTNNGRSIVVILKSESPITGYVLGLPNPNSILPGTVRENGQGMVLQINIPPVLFLLCFPPSLIIFLVDGHGADSQQESVAVGGNETVAAPAREIGAPGRRGAGAGGRVFYVGGTPFALYREGSAGRGVVGNAASAAGMGAEEEEEPASAVGREGGGGGGGARAAGAGAGGDTADDDDSGESAAAVVPCSICLDAVVAGGGDRSTARLQCGHEFHLDCIGSAFNAKGVMQCPNCRQIERGNWLYANGSRPSQDVSNDDWGHDEDFYDANQPETSRSVFLPFRFQWCPIGRLAQLPSVFDEGESAPPVTFHDFMGQNFTSEHLPVSAPGATPPGPYIAYFQPLQSSASSSSSHVTERTMDGTTYHDHWNPLPGPSDGRPLATVHPIDFHHNHWTHLPNSYSQPNSNNGVAEQMAIPVVPMRVGGLDSDSQQRGSLPSVYGNGSGSRSRIPSVPPMAPQFMRPHGNINEQYQQNSSSLYAAPQRRTAVQAVQDSMNFTLFPQAPTGPNSMETEDAGGNQFYAWERDRFAPYPLMPVDSEANWWGSTPQSHGVTDHSAAPGRRLFGQWIGAGRSPPPPPAENRSPDNSSYRQMHIPRM</sequence>
<dbReference type="Gene3D" id="3.30.40.10">
    <property type="entry name" value="Zinc/RING finger domain, C3HC4 (zinc finger)"/>
    <property type="match status" value="1"/>
</dbReference>
<evidence type="ECO:0000313" key="5">
    <source>
        <dbReference type="Proteomes" id="UP000006591"/>
    </source>
</evidence>
<dbReference type="SUPFAM" id="SSF57850">
    <property type="entry name" value="RING/U-box"/>
    <property type="match status" value="1"/>
</dbReference>
<protein>
    <recommendedName>
        <fullName evidence="3">RING-type domain-containing protein</fullName>
    </recommendedName>
</protein>
<reference evidence="4" key="2">
    <citation type="submission" date="2018-04" db="EMBL/GenBank/DDBJ databases">
        <title>OnivRS2 (Oryza nivara Reference Sequence Version 2).</title>
        <authorList>
            <person name="Zhang J."/>
            <person name="Kudrna D."/>
            <person name="Lee S."/>
            <person name="Talag J."/>
            <person name="Rajasekar S."/>
            <person name="Welchert J."/>
            <person name="Hsing Y.-I."/>
            <person name="Wing R.A."/>
        </authorList>
    </citation>
    <scope>NUCLEOTIDE SEQUENCE [LARGE SCALE GENOMIC DNA]</scope>
    <source>
        <strain evidence="4">SL10</strain>
    </source>
</reference>
<keyword evidence="1" id="KW-0862">Zinc</keyword>
<feature type="compositionally biased region" description="Low complexity" evidence="2">
    <location>
        <begin position="20"/>
        <end position="29"/>
    </location>
</feature>
<dbReference type="SMART" id="SM00184">
    <property type="entry name" value="RING"/>
    <property type="match status" value="1"/>
</dbReference>
<dbReference type="GO" id="GO:0008270">
    <property type="term" value="F:zinc ion binding"/>
    <property type="evidence" value="ECO:0007669"/>
    <property type="project" value="UniProtKB-KW"/>
</dbReference>
<keyword evidence="1" id="KW-0479">Metal-binding</keyword>
<dbReference type="HOGENOM" id="CLU_037685_0_1_1"/>
<accession>A0A0E0HP36</accession>
<dbReference type="GO" id="GO:0016567">
    <property type="term" value="P:protein ubiquitination"/>
    <property type="evidence" value="ECO:0007669"/>
    <property type="project" value="EnsemblPlants"/>
</dbReference>
<dbReference type="EnsemblPlants" id="ONIVA06G12750.1">
    <property type="protein sequence ID" value="ONIVA06G12750.1"/>
    <property type="gene ID" value="ONIVA06G12750"/>
</dbReference>
<dbReference type="GO" id="GO:0005634">
    <property type="term" value="C:nucleus"/>
    <property type="evidence" value="ECO:0007669"/>
    <property type="project" value="EnsemblPlants"/>
</dbReference>
<feature type="region of interest" description="Disordered" evidence="2">
    <location>
        <begin position="16"/>
        <end position="56"/>
    </location>
</feature>
<dbReference type="GO" id="GO:0004842">
    <property type="term" value="F:ubiquitin-protein transferase activity"/>
    <property type="evidence" value="ECO:0007669"/>
    <property type="project" value="EnsemblPlants"/>
</dbReference>
<dbReference type="PANTHER" id="PTHR46798:SF13">
    <property type="entry name" value="E3 UBIQUITIN-PROTEIN LIGASE IPI1"/>
    <property type="match status" value="1"/>
</dbReference>
<dbReference type="OMA" id="MAYCIRH"/>
<dbReference type="Proteomes" id="UP000006591">
    <property type="component" value="Chromosome 6"/>
</dbReference>
<keyword evidence="1" id="KW-0863">Zinc-finger</keyword>
<evidence type="ECO:0000256" key="1">
    <source>
        <dbReference type="PROSITE-ProRule" id="PRU00175"/>
    </source>
</evidence>
<dbReference type="InterPro" id="IPR013083">
    <property type="entry name" value="Znf_RING/FYVE/PHD"/>
</dbReference>
<reference evidence="4" key="1">
    <citation type="submission" date="2015-04" db="UniProtKB">
        <authorList>
            <consortium name="EnsemblPlants"/>
        </authorList>
    </citation>
    <scope>IDENTIFICATION</scope>
    <source>
        <strain evidence="4">SL10</strain>
    </source>
</reference>
<organism evidence="4">
    <name type="scientific">Oryza nivara</name>
    <name type="common">Indian wild rice</name>
    <name type="synonym">Oryza sativa f. spontanea</name>
    <dbReference type="NCBI Taxonomy" id="4536"/>
    <lineage>
        <taxon>Eukaryota</taxon>
        <taxon>Viridiplantae</taxon>
        <taxon>Streptophyta</taxon>
        <taxon>Embryophyta</taxon>
        <taxon>Tracheophyta</taxon>
        <taxon>Spermatophyta</taxon>
        <taxon>Magnoliopsida</taxon>
        <taxon>Liliopsida</taxon>
        <taxon>Poales</taxon>
        <taxon>Poaceae</taxon>
        <taxon>BOP clade</taxon>
        <taxon>Oryzoideae</taxon>
        <taxon>Oryzeae</taxon>
        <taxon>Oryzinae</taxon>
        <taxon>Oryza</taxon>
    </lineage>
</organism>
<dbReference type="AlphaFoldDB" id="A0A0E0HP36"/>
<feature type="domain" description="RING-type" evidence="3">
    <location>
        <begin position="239"/>
        <end position="285"/>
    </location>
</feature>
<keyword evidence="5" id="KW-1185">Reference proteome</keyword>
<dbReference type="GO" id="GO:0048450">
    <property type="term" value="P:floral organ structural organization"/>
    <property type="evidence" value="ECO:0007669"/>
    <property type="project" value="EnsemblPlants"/>
</dbReference>
<dbReference type="InterPro" id="IPR044274">
    <property type="entry name" value="RFI2"/>
</dbReference>
<dbReference type="PROSITE" id="PS50089">
    <property type="entry name" value="ZF_RING_2"/>
    <property type="match status" value="1"/>
</dbReference>
<evidence type="ECO:0000259" key="3">
    <source>
        <dbReference type="PROSITE" id="PS50089"/>
    </source>
</evidence>